<evidence type="ECO:0000256" key="3">
    <source>
        <dbReference type="ARBA" id="ARBA00022603"/>
    </source>
</evidence>
<protein>
    <recommendedName>
        <fullName evidence="2">DNA (cytosine-5-)-methyltransferase</fullName>
        <ecNumber evidence="2">2.1.1.37</ecNumber>
    </recommendedName>
</protein>
<dbReference type="InterPro" id="IPR031303">
    <property type="entry name" value="C5_meth_CS"/>
</dbReference>
<dbReference type="InterPro" id="IPR001525">
    <property type="entry name" value="C5_MeTfrase"/>
</dbReference>
<dbReference type="Proteomes" id="UP001221142">
    <property type="component" value="Unassembled WGS sequence"/>
</dbReference>
<dbReference type="PRINTS" id="PR00105">
    <property type="entry name" value="C5METTRFRASE"/>
</dbReference>
<dbReference type="PROSITE" id="PS51679">
    <property type="entry name" value="SAM_MT_C5"/>
    <property type="match status" value="1"/>
</dbReference>
<organism evidence="13 14">
    <name type="scientific">Roridomyces roridus</name>
    <dbReference type="NCBI Taxonomy" id="1738132"/>
    <lineage>
        <taxon>Eukaryota</taxon>
        <taxon>Fungi</taxon>
        <taxon>Dikarya</taxon>
        <taxon>Basidiomycota</taxon>
        <taxon>Agaricomycotina</taxon>
        <taxon>Agaricomycetes</taxon>
        <taxon>Agaricomycetidae</taxon>
        <taxon>Agaricales</taxon>
        <taxon>Marasmiineae</taxon>
        <taxon>Mycenaceae</taxon>
        <taxon>Roridomyces</taxon>
    </lineage>
</organism>
<dbReference type="GO" id="GO:0003682">
    <property type="term" value="F:chromatin binding"/>
    <property type="evidence" value="ECO:0007669"/>
    <property type="project" value="InterPro"/>
</dbReference>
<evidence type="ECO:0000259" key="12">
    <source>
        <dbReference type="PROSITE" id="PS51038"/>
    </source>
</evidence>
<name>A0AAD7FQ82_9AGAR</name>
<keyword evidence="3 9" id="KW-0489">Methyltransferase</keyword>
<dbReference type="Gene3D" id="3.40.50.150">
    <property type="entry name" value="Vaccinia Virus protein VP39"/>
    <property type="match status" value="2"/>
</dbReference>
<evidence type="ECO:0000256" key="8">
    <source>
        <dbReference type="ARBA" id="ARBA00023242"/>
    </source>
</evidence>
<dbReference type="InterPro" id="IPR001025">
    <property type="entry name" value="BAH_dom"/>
</dbReference>
<evidence type="ECO:0000256" key="10">
    <source>
        <dbReference type="RuleBase" id="RU000416"/>
    </source>
</evidence>
<evidence type="ECO:0000256" key="2">
    <source>
        <dbReference type="ARBA" id="ARBA00011975"/>
    </source>
</evidence>
<reference evidence="13" key="1">
    <citation type="submission" date="2023-03" db="EMBL/GenBank/DDBJ databases">
        <title>Massive genome expansion in bonnet fungi (Mycena s.s.) driven by repeated elements and novel gene families across ecological guilds.</title>
        <authorList>
            <consortium name="Lawrence Berkeley National Laboratory"/>
            <person name="Harder C.B."/>
            <person name="Miyauchi S."/>
            <person name="Viragh M."/>
            <person name="Kuo A."/>
            <person name="Thoen E."/>
            <person name="Andreopoulos B."/>
            <person name="Lu D."/>
            <person name="Skrede I."/>
            <person name="Drula E."/>
            <person name="Henrissat B."/>
            <person name="Morin E."/>
            <person name="Kohler A."/>
            <person name="Barry K."/>
            <person name="LaButti K."/>
            <person name="Morin E."/>
            <person name="Salamov A."/>
            <person name="Lipzen A."/>
            <person name="Mereny Z."/>
            <person name="Hegedus B."/>
            <person name="Baldrian P."/>
            <person name="Stursova M."/>
            <person name="Weitz H."/>
            <person name="Taylor A."/>
            <person name="Grigoriev I.V."/>
            <person name="Nagy L.G."/>
            <person name="Martin F."/>
            <person name="Kauserud H."/>
        </authorList>
    </citation>
    <scope>NUCLEOTIDE SEQUENCE</scope>
    <source>
        <strain evidence="13">9284</strain>
    </source>
</reference>
<dbReference type="AlphaFoldDB" id="A0AAD7FQ82"/>
<dbReference type="NCBIfam" id="TIGR00675">
    <property type="entry name" value="dcm"/>
    <property type="match status" value="1"/>
</dbReference>
<comment type="subcellular location">
    <subcellularLocation>
        <location evidence="1">Nucleus</location>
    </subcellularLocation>
</comment>
<evidence type="ECO:0000256" key="7">
    <source>
        <dbReference type="ARBA" id="ARBA00023125"/>
    </source>
</evidence>
<evidence type="ECO:0000313" key="14">
    <source>
        <dbReference type="Proteomes" id="UP001221142"/>
    </source>
</evidence>
<dbReference type="GO" id="GO:0032259">
    <property type="term" value="P:methylation"/>
    <property type="evidence" value="ECO:0007669"/>
    <property type="project" value="UniProtKB-KW"/>
</dbReference>
<evidence type="ECO:0000256" key="4">
    <source>
        <dbReference type="ARBA" id="ARBA00022679"/>
    </source>
</evidence>
<dbReference type="SMART" id="SM00439">
    <property type="entry name" value="BAH"/>
    <property type="match status" value="2"/>
</dbReference>
<evidence type="ECO:0000313" key="13">
    <source>
        <dbReference type="EMBL" id="KAJ7632933.1"/>
    </source>
</evidence>
<keyword evidence="8" id="KW-0539">Nucleus</keyword>
<dbReference type="Pfam" id="PF12047">
    <property type="entry name" value="DNMT1-RFD"/>
    <property type="match status" value="1"/>
</dbReference>
<dbReference type="GO" id="GO:0005634">
    <property type="term" value="C:nucleus"/>
    <property type="evidence" value="ECO:0007669"/>
    <property type="project" value="UniProtKB-SubCell"/>
</dbReference>
<proteinExistence type="inferred from homology"/>
<dbReference type="EMBL" id="JARKIF010000008">
    <property type="protein sequence ID" value="KAJ7632933.1"/>
    <property type="molecule type" value="Genomic_DNA"/>
</dbReference>
<dbReference type="PIRSF" id="PIRSF037404">
    <property type="entry name" value="DNMT1"/>
    <property type="match status" value="1"/>
</dbReference>
<feature type="domain" description="BAH" evidence="12">
    <location>
        <begin position="555"/>
        <end position="670"/>
    </location>
</feature>
<dbReference type="Pfam" id="PF01426">
    <property type="entry name" value="BAH"/>
    <property type="match status" value="1"/>
</dbReference>
<keyword evidence="6" id="KW-0677">Repeat</keyword>
<dbReference type="GO" id="GO:0003677">
    <property type="term" value="F:DNA binding"/>
    <property type="evidence" value="ECO:0007669"/>
    <property type="project" value="UniProtKB-KW"/>
</dbReference>
<dbReference type="InterPro" id="IPR029063">
    <property type="entry name" value="SAM-dependent_MTases_sf"/>
</dbReference>
<dbReference type="GO" id="GO:0044027">
    <property type="term" value="P:negative regulation of gene expression via chromosomal CpG island methylation"/>
    <property type="evidence" value="ECO:0007669"/>
    <property type="project" value="TreeGrafter"/>
</dbReference>
<evidence type="ECO:0000256" key="6">
    <source>
        <dbReference type="ARBA" id="ARBA00022737"/>
    </source>
</evidence>
<gene>
    <name evidence="13" type="ORF">FB45DRAFT_1027053</name>
</gene>
<dbReference type="PROSITE" id="PS51038">
    <property type="entry name" value="BAH"/>
    <property type="match status" value="2"/>
</dbReference>
<evidence type="ECO:0000256" key="1">
    <source>
        <dbReference type="ARBA" id="ARBA00004123"/>
    </source>
</evidence>
<accession>A0AAD7FQ82</accession>
<comment type="similarity">
    <text evidence="9 10">Belongs to the class I-like SAM-binding methyltransferase superfamily. C5-methyltransferase family.</text>
</comment>
<keyword evidence="4 9" id="KW-0808">Transferase</keyword>
<dbReference type="PROSITE" id="PS00095">
    <property type="entry name" value="C5_MTASE_2"/>
    <property type="match status" value="1"/>
</dbReference>
<dbReference type="PANTHER" id="PTHR10629">
    <property type="entry name" value="CYTOSINE-SPECIFIC METHYLTRANSFERASE"/>
    <property type="match status" value="1"/>
</dbReference>
<feature type="domain" description="BAH" evidence="12">
    <location>
        <begin position="397"/>
        <end position="511"/>
    </location>
</feature>
<dbReference type="GO" id="GO:0006346">
    <property type="term" value="P:DNA methylation-dependent constitutive heterochromatin formation"/>
    <property type="evidence" value="ECO:0007669"/>
    <property type="project" value="InterPro"/>
</dbReference>
<comment type="caution">
    <text evidence="9">Lacks conserved residue(s) required for the propagation of feature annotation.</text>
</comment>
<feature type="region of interest" description="Disordered" evidence="11">
    <location>
        <begin position="1"/>
        <end position="68"/>
    </location>
</feature>
<dbReference type="InterPro" id="IPR022702">
    <property type="entry name" value="Cytosine_MeTrfase1_RFD"/>
</dbReference>
<dbReference type="Gene3D" id="2.30.30.490">
    <property type="match status" value="2"/>
</dbReference>
<dbReference type="Pfam" id="PF00145">
    <property type="entry name" value="DNA_methylase"/>
    <property type="match status" value="1"/>
</dbReference>
<keyword evidence="7" id="KW-0238">DNA-binding</keyword>
<evidence type="ECO:0000256" key="5">
    <source>
        <dbReference type="ARBA" id="ARBA00022691"/>
    </source>
</evidence>
<evidence type="ECO:0000256" key="9">
    <source>
        <dbReference type="PROSITE-ProRule" id="PRU01016"/>
    </source>
</evidence>
<dbReference type="InterPro" id="IPR043151">
    <property type="entry name" value="BAH_sf"/>
</dbReference>
<comment type="caution">
    <text evidence="13">The sequence shown here is derived from an EMBL/GenBank/DDBJ whole genome shotgun (WGS) entry which is preliminary data.</text>
</comment>
<dbReference type="SUPFAM" id="SSF53335">
    <property type="entry name" value="S-adenosyl-L-methionine-dependent methyltransferases"/>
    <property type="match status" value="1"/>
</dbReference>
<evidence type="ECO:0000256" key="11">
    <source>
        <dbReference type="SAM" id="MobiDB-lite"/>
    </source>
</evidence>
<dbReference type="Gene3D" id="3.90.120.10">
    <property type="entry name" value="DNA Methylase, subunit A, domain 2"/>
    <property type="match status" value="1"/>
</dbReference>
<sequence length="1139" mass="128287">MAPKSIPFVQVPPCSWKTTPSPSPKKFPRSTPFVEVPSIPWVPSSRKRKRSPSQSPSPPRRRLFSDSDLRSSEETLVGDLDEECVAEARLGEILGERSGQGLPVRRISDFSIFTADGHLVQTSRLLELFSNSKQQYRASGLVSAVLADGEADETADRRVGSLDITEFNVHNFDEGHFDRRTYIKTRYAWYVLYTPSKRYEPYWQAFRIQQSFGHLVLEVSLEKRGLTCEDFIRNLDRYVKSFYSGSRDHKKICSQLTDDEFESEDVTLYLMQTVDVALSPKHAPPIKRVPLIRNFIDPETVAVAAGDSCLTSTVERLVGRHFPDSNIFVVGPKIEEVQVEEVQETLHRTRIVHDIPKVVCWGARLDGTRYYSSVTVDGTCYQVGQVVAVKPGLDADLKRQQNDWDASERCVNTYANQAWFVRIEYFFTATDGSKKFHGQWLLHGSRTWFEEVAHSEELFLLNDCTDIDVEAIYQRCDVRFLGPSEVEKPGQTTHLSKRLVYNDDLSFTSLSTSERRLHLLAYHPPSPCENCGREAEQEALSSVHRVKNGISQHKHEYHQGDFVYVKPNAGQKENHLLFIARVRGFRKEGGEWYLSLKYYDRYEEDPRRIFCTSRTNEVNIEDIDGPCWVRNLDPQNSKDQPEIQVWLKHPDHFISNQSKSGDAWIDIQNIPLCHPCLQKHREELEASQRLLRNGVEIPVLELFAGAGGLSQGLEHSPLLATKWAVEMSVPAAETFRINHPDTTVLTADVNDLLRYCVGPRDGTDPLRSSNVDRTEPGDSKSLLPFTMLSLVEVLQPKYFVMENVVGLLSHSDSDEEKATIKLIIQVLIALGYQARLEVLQAGQYGSPQSRQRVIVFGAKRDLELPQFPIPTHAFPKGAFSFKLVGGKSTTPVTRGQNEKYLFAPHKEVTIADAIGDLPRFEWVNPHQLVPATAQDTAKRKTRAALGIRQCSATCKSGVGFVQPVDYLTLPVTPYQKEMRASNSNTVDYHYTGSPSPRVAELTASIPLRKGANHRDLSNRLLAAGSVDRDSKQITFGRLGMDGHFMTALTSMTPTNRGSQVLHPEQHRTYSVAEAKRAQGFPDHYVLYSDEAAPGKRIGDYYRQIGNAVPVPLAAALGRSLEAAIVPQLRANSRSPSPEL</sequence>
<keyword evidence="14" id="KW-1185">Reference proteome</keyword>
<dbReference type="PANTHER" id="PTHR10629:SF52">
    <property type="entry name" value="DNA (CYTOSINE-5)-METHYLTRANSFERASE 1"/>
    <property type="match status" value="1"/>
</dbReference>
<dbReference type="EC" id="2.1.1.37" evidence="2"/>
<dbReference type="InterPro" id="IPR050390">
    <property type="entry name" value="C5-Methyltransferase"/>
</dbReference>
<dbReference type="GO" id="GO:0003886">
    <property type="term" value="F:DNA (cytosine-5-)-methyltransferase activity"/>
    <property type="evidence" value="ECO:0007669"/>
    <property type="project" value="UniProtKB-EC"/>
</dbReference>
<keyword evidence="5 9" id="KW-0949">S-adenosyl-L-methionine</keyword>